<organism evidence="1 2">
    <name type="scientific">Triparma laevis f. longispina</name>
    <dbReference type="NCBI Taxonomy" id="1714387"/>
    <lineage>
        <taxon>Eukaryota</taxon>
        <taxon>Sar</taxon>
        <taxon>Stramenopiles</taxon>
        <taxon>Ochrophyta</taxon>
        <taxon>Bolidophyceae</taxon>
        <taxon>Parmales</taxon>
        <taxon>Triparmaceae</taxon>
        <taxon>Triparma</taxon>
    </lineage>
</organism>
<name>A0A9W7FFH1_9STRA</name>
<comment type="caution">
    <text evidence="1">The sequence shown here is derived from an EMBL/GenBank/DDBJ whole genome shotgun (WGS) entry which is preliminary data.</text>
</comment>
<evidence type="ECO:0000313" key="2">
    <source>
        <dbReference type="Proteomes" id="UP001165122"/>
    </source>
</evidence>
<protein>
    <submittedName>
        <fullName evidence="1">Uncharacterized protein</fullName>
    </submittedName>
</protein>
<gene>
    <name evidence="1" type="ORF">TrLO_g15524</name>
</gene>
<sequence length="84" mass="9601">MSVIVSYMSGFSTLRTASYVSKGFALHATPRIVEMLRRSDEDIHKAIIKWCGQETRAEAEEEYGHMSFWDTSMVTSMEALFKCL</sequence>
<keyword evidence="2" id="KW-1185">Reference proteome</keyword>
<accession>A0A9W7FFH1</accession>
<dbReference type="Proteomes" id="UP001165122">
    <property type="component" value="Unassembled WGS sequence"/>
</dbReference>
<evidence type="ECO:0000313" key="1">
    <source>
        <dbReference type="EMBL" id="GMI11161.1"/>
    </source>
</evidence>
<proteinExistence type="predicted"/>
<reference evidence="2" key="1">
    <citation type="journal article" date="2023" name="Commun. Biol.">
        <title>Genome analysis of Parmales, the sister group of diatoms, reveals the evolutionary specialization of diatoms from phago-mixotrophs to photoautotrophs.</title>
        <authorList>
            <person name="Ban H."/>
            <person name="Sato S."/>
            <person name="Yoshikawa S."/>
            <person name="Yamada K."/>
            <person name="Nakamura Y."/>
            <person name="Ichinomiya M."/>
            <person name="Sato N."/>
            <person name="Blanc-Mathieu R."/>
            <person name="Endo H."/>
            <person name="Kuwata A."/>
            <person name="Ogata H."/>
        </authorList>
    </citation>
    <scope>NUCLEOTIDE SEQUENCE [LARGE SCALE GENOMIC DNA]</scope>
    <source>
        <strain evidence="2">NIES 3700</strain>
    </source>
</reference>
<dbReference type="EMBL" id="BRXW01000159">
    <property type="protein sequence ID" value="GMI11161.1"/>
    <property type="molecule type" value="Genomic_DNA"/>
</dbReference>
<dbReference type="AlphaFoldDB" id="A0A9W7FFH1"/>